<evidence type="ECO:0000256" key="1">
    <source>
        <dbReference type="SAM" id="Phobius"/>
    </source>
</evidence>
<keyword evidence="1" id="KW-1133">Transmembrane helix</keyword>
<organism evidence="2">
    <name type="scientific">viral metagenome</name>
    <dbReference type="NCBI Taxonomy" id="1070528"/>
    <lineage>
        <taxon>unclassified sequences</taxon>
        <taxon>metagenomes</taxon>
        <taxon>organismal metagenomes</taxon>
    </lineage>
</organism>
<dbReference type="AlphaFoldDB" id="A0A6C0ET91"/>
<sequence length="202" mass="23087">MDSKNIPPKPSIYSMFKDNKPTPSSYYIIFFTIFIIAVVCTFLKNVQLIGYGLLYAINILATIFLVKDLHSKIANNVPLFVAIIIILILNIVSSSLLIVSISRIYKYSKDNEELVLSYENKNKIDLYRDLFISVLVFLWVVLVYIFIQPNPSFNIGNVFNKDLKMGIIEFFKLIVLAYPLAISPYLVYHANNLVNITSSLTK</sequence>
<evidence type="ECO:0000313" key="2">
    <source>
        <dbReference type="EMBL" id="QHT31733.1"/>
    </source>
</evidence>
<feature type="transmembrane region" description="Helical" evidence="1">
    <location>
        <begin position="48"/>
        <end position="66"/>
    </location>
</feature>
<dbReference type="EMBL" id="MN738925">
    <property type="protein sequence ID" value="QHT31733.1"/>
    <property type="molecule type" value="Genomic_DNA"/>
</dbReference>
<accession>A0A6C0ET91</accession>
<protein>
    <submittedName>
        <fullName evidence="2">Uncharacterized protein</fullName>
    </submittedName>
</protein>
<reference evidence="2" key="1">
    <citation type="journal article" date="2020" name="Nature">
        <title>Giant virus diversity and host interactions through global metagenomics.</title>
        <authorList>
            <person name="Schulz F."/>
            <person name="Roux S."/>
            <person name="Paez-Espino D."/>
            <person name="Jungbluth S."/>
            <person name="Walsh D.A."/>
            <person name="Denef V.J."/>
            <person name="McMahon K.D."/>
            <person name="Konstantinidis K.T."/>
            <person name="Eloe-Fadrosh E.A."/>
            <person name="Kyrpides N.C."/>
            <person name="Woyke T."/>
        </authorList>
    </citation>
    <scope>NUCLEOTIDE SEQUENCE</scope>
    <source>
        <strain evidence="2">GVMAG-M-3300009155-48</strain>
    </source>
</reference>
<feature type="transmembrane region" description="Helical" evidence="1">
    <location>
        <begin position="167"/>
        <end position="188"/>
    </location>
</feature>
<keyword evidence="1" id="KW-0472">Membrane</keyword>
<feature type="transmembrane region" description="Helical" evidence="1">
    <location>
        <begin position="126"/>
        <end position="147"/>
    </location>
</feature>
<feature type="transmembrane region" description="Helical" evidence="1">
    <location>
        <begin position="78"/>
        <end position="105"/>
    </location>
</feature>
<keyword evidence="1" id="KW-0812">Transmembrane</keyword>
<name>A0A6C0ET91_9ZZZZ</name>
<proteinExistence type="predicted"/>
<feature type="transmembrane region" description="Helical" evidence="1">
    <location>
        <begin position="24"/>
        <end position="43"/>
    </location>
</feature>